<name>A0AC58SS23_TOBAC</name>
<gene>
    <name evidence="2" type="primary">LOC142169758</name>
</gene>
<protein>
    <submittedName>
        <fullName evidence="2">Uncharacterized protein LOC142169758</fullName>
    </submittedName>
</protein>
<keyword evidence="1" id="KW-1185">Reference proteome</keyword>
<sequence>MSDEDKLHNFISGMQGWAQNEIRRQKVKDLPSAIAAADALVDFCTASLTSDPISSYKSKKKEKGKDWKKDNQKQDGNDKGKGKMNASSSKANKPTGGEKVCWTCQRPGHQARNCPNQGKISALRAEEEKQGKGQEVAAYVNLLRMLNTLACVTMADDDENSAKEEVTYVKATGDDLDDAYSTLLYVDLKIGNKSVVTMVDTGATHTFVASRIVQEYGLQVTKCPTKMKAMNSKAQPGYGVVLDVPMILGHWSEKFNMTVVPLDDFNVLLGIDFLKKKKVTPIPHLDGLMFMGESSPDFVKGIMPYEVNNENAGIAALISAIAFEKGLKRGEETYLVSLVEVKPDVHIEVPDCVANLLKEFKDVMPPELPRELPQRREIDYRIELISGLLLPAQPPYRMLPMELTELRKQLFELLDARLIQPSKAPYGAPILFHKK</sequence>
<reference evidence="2" key="2">
    <citation type="submission" date="2025-08" db="UniProtKB">
        <authorList>
            <consortium name="RefSeq"/>
        </authorList>
    </citation>
    <scope>IDENTIFICATION</scope>
    <source>
        <tissue evidence="2">Leaf</tissue>
    </source>
</reference>
<evidence type="ECO:0000313" key="2">
    <source>
        <dbReference type="RefSeq" id="XP_075087766.1"/>
    </source>
</evidence>
<accession>A0AC58SS23</accession>
<reference evidence="1" key="1">
    <citation type="journal article" date="2014" name="Nat. Commun.">
        <title>The tobacco genome sequence and its comparison with those of tomato and potato.</title>
        <authorList>
            <person name="Sierro N."/>
            <person name="Battey J.N."/>
            <person name="Ouadi S."/>
            <person name="Bakaher N."/>
            <person name="Bovet L."/>
            <person name="Willig A."/>
            <person name="Goepfert S."/>
            <person name="Peitsch M.C."/>
            <person name="Ivanov N.V."/>
        </authorList>
    </citation>
    <scope>NUCLEOTIDE SEQUENCE [LARGE SCALE GENOMIC DNA]</scope>
</reference>
<proteinExistence type="predicted"/>
<dbReference type="Proteomes" id="UP000790787">
    <property type="component" value="Chromosome 15"/>
</dbReference>
<organism evidence="1 2">
    <name type="scientific">Nicotiana tabacum</name>
    <name type="common">Common tobacco</name>
    <dbReference type="NCBI Taxonomy" id="4097"/>
    <lineage>
        <taxon>Eukaryota</taxon>
        <taxon>Viridiplantae</taxon>
        <taxon>Streptophyta</taxon>
        <taxon>Embryophyta</taxon>
        <taxon>Tracheophyta</taxon>
        <taxon>Spermatophyta</taxon>
        <taxon>Magnoliopsida</taxon>
        <taxon>eudicotyledons</taxon>
        <taxon>Gunneridae</taxon>
        <taxon>Pentapetalae</taxon>
        <taxon>asterids</taxon>
        <taxon>lamiids</taxon>
        <taxon>Solanales</taxon>
        <taxon>Solanaceae</taxon>
        <taxon>Nicotianoideae</taxon>
        <taxon>Nicotianeae</taxon>
        <taxon>Nicotiana</taxon>
    </lineage>
</organism>
<evidence type="ECO:0000313" key="1">
    <source>
        <dbReference type="Proteomes" id="UP000790787"/>
    </source>
</evidence>
<dbReference type="RefSeq" id="XP_075087766.1">
    <property type="nucleotide sequence ID" value="XM_075231665.1"/>
</dbReference>